<protein>
    <recommendedName>
        <fullName evidence="3">Toxin</fullName>
    </recommendedName>
</protein>
<sequence>MNRYILSNKAEEDIADIYEYSANTHSDIQAEAYLVALHEALSMLAESPNLGTSAEDIRANYFQFPVQKHMVFYKKINDNILVVRVLHQQIKYAMHFSN</sequence>
<dbReference type="InterPro" id="IPR028344">
    <property type="entry name" value="ParE1/4"/>
</dbReference>
<accession>A0AA48HR27</accession>
<reference evidence="4" key="1">
    <citation type="submission" date="2023-01" db="EMBL/GenBank/DDBJ databases">
        <title>Complete genome sequence of Planctobacterium marinum strain Dej080120_11.</title>
        <authorList>
            <person name="Ueki S."/>
            <person name="Maruyama F."/>
        </authorList>
    </citation>
    <scope>NUCLEOTIDE SEQUENCE</scope>
    <source>
        <strain evidence="4">Dej080120_11</strain>
    </source>
</reference>
<dbReference type="Pfam" id="PF05016">
    <property type="entry name" value="ParE_toxin"/>
    <property type="match status" value="1"/>
</dbReference>
<proteinExistence type="inferred from homology"/>
<dbReference type="EMBL" id="AP027272">
    <property type="protein sequence ID" value="BDX07137.1"/>
    <property type="molecule type" value="Genomic_DNA"/>
</dbReference>
<dbReference type="InterPro" id="IPR051803">
    <property type="entry name" value="TA_system_RelE-like_toxin"/>
</dbReference>
<name>A0AA48HR27_9ALTE</name>
<organism evidence="4 5">
    <name type="scientific">Planctobacterium marinum</name>
    <dbReference type="NCBI Taxonomy" id="1631968"/>
    <lineage>
        <taxon>Bacteria</taxon>
        <taxon>Pseudomonadati</taxon>
        <taxon>Pseudomonadota</taxon>
        <taxon>Gammaproteobacteria</taxon>
        <taxon>Alteromonadales</taxon>
        <taxon>Alteromonadaceae</taxon>
        <taxon>Planctobacterium</taxon>
    </lineage>
</organism>
<dbReference type="PIRSF" id="PIRSF029218">
    <property type="entry name" value="ParE"/>
    <property type="match status" value="1"/>
</dbReference>
<evidence type="ECO:0000256" key="2">
    <source>
        <dbReference type="ARBA" id="ARBA00022649"/>
    </source>
</evidence>
<keyword evidence="5" id="KW-1185">Reference proteome</keyword>
<evidence type="ECO:0000313" key="4">
    <source>
        <dbReference type="EMBL" id="BDX07137.1"/>
    </source>
</evidence>
<keyword evidence="2" id="KW-1277">Toxin-antitoxin system</keyword>
<dbReference type="PANTHER" id="PTHR33755:SF9">
    <property type="entry name" value="TOXIN PARE1"/>
    <property type="match status" value="1"/>
</dbReference>
<evidence type="ECO:0000256" key="3">
    <source>
        <dbReference type="PIRNR" id="PIRNR029218"/>
    </source>
</evidence>
<dbReference type="KEGG" id="pmaw:MACH26_26580"/>
<dbReference type="Proteomes" id="UP001333710">
    <property type="component" value="Chromosome"/>
</dbReference>
<dbReference type="PANTHER" id="PTHR33755">
    <property type="entry name" value="TOXIN PARE1-RELATED"/>
    <property type="match status" value="1"/>
</dbReference>
<dbReference type="InterPro" id="IPR035093">
    <property type="entry name" value="RelE/ParE_toxin_dom_sf"/>
</dbReference>
<dbReference type="InterPro" id="IPR007712">
    <property type="entry name" value="RelE/ParE_toxin"/>
</dbReference>
<dbReference type="RefSeq" id="WP_338293126.1">
    <property type="nucleotide sequence ID" value="NZ_AP027272.1"/>
</dbReference>
<gene>
    <name evidence="4" type="primary">parE1</name>
    <name evidence="4" type="ORF">MACH26_26580</name>
</gene>
<dbReference type="Gene3D" id="3.30.2310.20">
    <property type="entry name" value="RelE-like"/>
    <property type="match status" value="1"/>
</dbReference>
<evidence type="ECO:0000313" key="5">
    <source>
        <dbReference type="Proteomes" id="UP001333710"/>
    </source>
</evidence>
<dbReference type="AlphaFoldDB" id="A0AA48HR27"/>
<comment type="similarity">
    <text evidence="1 3">Belongs to the RelE toxin family.</text>
</comment>
<evidence type="ECO:0000256" key="1">
    <source>
        <dbReference type="ARBA" id="ARBA00006226"/>
    </source>
</evidence>